<dbReference type="GO" id="GO:0003700">
    <property type="term" value="F:DNA-binding transcription factor activity"/>
    <property type="evidence" value="ECO:0007669"/>
    <property type="project" value="InterPro"/>
</dbReference>
<evidence type="ECO:0000256" key="8">
    <source>
        <dbReference type="PIRSR" id="PIRSR602481-2"/>
    </source>
</evidence>
<evidence type="ECO:0000256" key="3">
    <source>
        <dbReference type="ARBA" id="ARBA00022833"/>
    </source>
</evidence>
<evidence type="ECO:0000313" key="9">
    <source>
        <dbReference type="EMBL" id="AZR74844.1"/>
    </source>
</evidence>
<dbReference type="InterPro" id="IPR036390">
    <property type="entry name" value="WH_DNA-bd_sf"/>
</dbReference>
<evidence type="ECO:0000256" key="1">
    <source>
        <dbReference type="ARBA" id="ARBA00007957"/>
    </source>
</evidence>
<dbReference type="PANTHER" id="PTHR33202:SF7">
    <property type="entry name" value="FERRIC UPTAKE REGULATION PROTEIN"/>
    <property type="match status" value="1"/>
</dbReference>
<dbReference type="CDD" id="cd07153">
    <property type="entry name" value="Fur_like"/>
    <property type="match status" value="1"/>
</dbReference>
<keyword evidence="8" id="KW-0408">Iron</keyword>
<dbReference type="RefSeq" id="WP_127018204.1">
    <property type="nucleotide sequence ID" value="NZ_CP016379.1"/>
</dbReference>
<feature type="binding site" evidence="7">
    <location>
        <position position="80"/>
    </location>
    <ligand>
        <name>Zn(2+)</name>
        <dbReference type="ChEBI" id="CHEBI:29105"/>
    </ligand>
</feature>
<name>A0A3Q9HTE9_9FIRM</name>
<keyword evidence="10" id="KW-1185">Reference proteome</keyword>
<evidence type="ECO:0000256" key="7">
    <source>
        <dbReference type="PIRSR" id="PIRSR602481-1"/>
    </source>
</evidence>
<dbReference type="Pfam" id="PF01475">
    <property type="entry name" value="FUR"/>
    <property type="match status" value="1"/>
</dbReference>
<keyword evidence="6" id="KW-0804">Transcription</keyword>
<dbReference type="PANTHER" id="PTHR33202">
    <property type="entry name" value="ZINC UPTAKE REGULATION PROTEIN"/>
    <property type="match status" value="1"/>
</dbReference>
<accession>A0A3Q9HTE9</accession>
<dbReference type="AlphaFoldDB" id="A0A3Q9HTE9"/>
<comment type="cofactor">
    <cofactor evidence="7">
        <name>Zn(2+)</name>
        <dbReference type="ChEBI" id="CHEBI:29105"/>
    </cofactor>
    <text evidence="7">Binds 1 zinc ion per subunit.</text>
</comment>
<dbReference type="OrthoDB" id="8659436at2"/>
<dbReference type="Gene3D" id="1.10.10.10">
    <property type="entry name" value="Winged helix-like DNA-binding domain superfamily/Winged helix DNA-binding domain"/>
    <property type="match status" value="1"/>
</dbReference>
<sequence>MTKQRKAILEILRSTDSHPTADWIYEQVRKIIPNISLGTIYRNLSILKDMGEIMELSFGSTYSRYDGNPKNHYHFCCFECNRVYDIDIPVLQTINEEVSNKTGNIVHHHRLEFYGICKNCQEKN</sequence>
<proteinExistence type="inferred from homology"/>
<organism evidence="9 10">
    <name type="scientific">Anoxybacter fermentans</name>
    <dbReference type="NCBI Taxonomy" id="1323375"/>
    <lineage>
        <taxon>Bacteria</taxon>
        <taxon>Bacillati</taxon>
        <taxon>Bacillota</taxon>
        <taxon>Clostridia</taxon>
        <taxon>Halanaerobiales</taxon>
        <taxon>Anoxybacter</taxon>
    </lineage>
</organism>
<dbReference type="GO" id="GO:1900376">
    <property type="term" value="P:regulation of secondary metabolite biosynthetic process"/>
    <property type="evidence" value="ECO:0007669"/>
    <property type="project" value="TreeGrafter"/>
</dbReference>
<evidence type="ECO:0000256" key="5">
    <source>
        <dbReference type="ARBA" id="ARBA00023125"/>
    </source>
</evidence>
<gene>
    <name evidence="9" type="ORF">BBF96_06350</name>
</gene>
<feature type="binding site" evidence="7">
    <location>
        <position position="120"/>
    </location>
    <ligand>
        <name>Zn(2+)</name>
        <dbReference type="ChEBI" id="CHEBI:29105"/>
    </ligand>
</feature>
<dbReference type="InterPro" id="IPR002481">
    <property type="entry name" value="FUR"/>
</dbReference>
<comment type="cofactor">
    <cofactor evidence="8">
        <name>Mn(2+)</name>
        <dbReference type="ChEBI" id="CHEBI:29035"/>
    </cofactor>
    <cofactor evidence="8">
        <name>Fe(2+)</name>
        <dbReference type="ChEBI" id="CHEBI:29033"/>
    </cofactor>
    <text evidence="8">Binds 1 Mn(2+) or Fe(2+) ion per subunit.</text>
</comment>
<evidence type="ECO:0000256" key="2">
    <source>
        <dbReference type="ARBA" id="ARBA00022491"/>
    </source>
</evidence>
<dbReference type="KEGG" id="aft:BBF96_06350"/>
<evidence type="ECO:0000256" key="4">
    <source>
        <dbReference type="ARBA" id="ARBA00023015"/>
    </source>
</evidence>
<keyword evidence="2" id="KW-0678">Repressor</keyword>
<protein>
    <submittedName>
        <fullName evidence="9">Transcriptional repressor</fullName>
    </submittedName>
</protein>
<dbReference type="SUPFAM" id="SSF46785">
    <property type="entry name" value="Winged helix' DNA-binding domain"/>
    <property type="match status" value="1"/>
</dbReference>
<keyword evidence="7" id="KW-0479">Metal-binding</keyword>
<dbReference type="EMBL" id="CP016379">
    <property type="protein sequence ID" value="AZR74844.1"/>
    <property type="molecule type" value="Genomic_DNA"/>
</dbReference>
<dbReference type="Gene3D" id="3.30.1490.190">
    <property type="match status" value="1"/>
</dbReference>
<dbReference type="GO" id="GO:0000976">
    <property type="term" value="F:transcription cis-regulatory region binding"/>
    <property type="evidence" value="ECO:0007669"/>
    <property type="project" value="TreeGrafter"/>
</dbReference>
<dbReference type="InterPro" id="IPR043135">
    <property type="entry name" value="Fur_C"/>
</dbReference>
<keyword evidence="3 7" id="KW-0862">Zinc</keyword>
<feature type="binding site" evidence="8">
    <location>
        <position position="109"/>
    </location>
    <ligand>
        <name>Fe cation</name>
        <dbReference type="ChEBI" id="CHEBI:24875"/>
    </ligand>
</feature>
<keyword evidence="5" id="KW-0238">DNA-binding</keyword>
<evidence type="ECO:0000313" key="10">
    <source>
        <dbReference type="Proteomes" id="UP000267250"/>
    </source>
</evidence>
<dbReference type="GO" id="GO:0008270">
    <property type="term" value="F:zinc ion binding"/>
    <property type="evidence" value="ECO:0007669"/>
    <property type="project" value="TreeGrafter"/>
</dbReference>
<dbReference type="GO" id="GO:0045892">
    <property type="term" value="P:negative regulation of DNA-templated transcription"/>
    <property type="evidence" value="ECO:0007669"/>
    <property type="project" value="TreeGrafter"/>
</dbReference>
<evidence type="ECO:0000256" key="6">
    <source>
        <dbReference type="ARBA" id="ARBA00023163"/>
    </source>
</evidence>
<comment type="similarity">
    <text evidence="1">Belongs to the Fur family.</text>
</comment>
<dbReference type="Proteomes" id="UP000267250">
    <property type="component" value="Chromosome"/>
</dbReference>
<reference evidence="9 10" key="1">
    <citation type="submission" date="2016-07" db="EMBL/GenBank/DDBJ databases">
        <title>Genome and transcriptome analysis of iron-reducing fermentative bacteria Anoxybacter fermentans.</title>
        <authorList>
            <person name="Zeng X."/>
            <person name="Shao Z."/>
        </authorList>
    </citation>
    <scope>NUCLEOTIDE SEQUENCE [LARGE SCALE GENOMIC DNA]</scope>
    <source>
        <strain evidence="9 10">DY22613</strain>
    </source>
</reference>
<feature type="binding site" evidence="7">
    <location>
        <position position="117"/>
    </location>
    <ligand>
        <name>Zn(2+)</name>
        <dbReference type="ChEBI" id="CHEBI:29105"/>
    </ligand>
</feature>
<dbReference type="InterPro" id="IPR036388">
    <property type="entry name" value="WH-like_DNA-bd_sf"/>
</dbReference>
<feature type="binding site" evidence="7">
    <location>
        <position position="77"/>
    </location>
    <ligand>
        <name>Zn(2+)</name>
        <dbReference type="ChEBI" id="CHEBI:29105"/>
    </ligand>
</feature>
<keyword evidence="4" id="KW-0805">Transcription regulation</keyword>